<name>A0AA38WYQ2_9EURO</name>
<organism evidence="1 2">
    <name type="scientific">Cladophialophora chaetospira</name>
    <dbReference type="NCBI Taxonomy" id="386627"/>
    <lineage>
        <taxon>Eukaryota</taxon>
        <taxon>Fungi</taxon>
        <taxon>Dikarya</taxon>
        <taxon>Ascomycota</taxon>
        <taxon>Pezizomycotina</taxon>
        <taxon>Eurotiomycetes</taxon>
        <taxon>Chaetothyriomycetidae</taxon>
        <taxon>Chaetothyriales</taxon>
        <taxon>Herpotrichiellaceae</taxon>
        <taxon>Cladophialophora</taxon>
    </lineage>
</organism>
<keyword evidence="2" id="KW-1185">Reference proteome</keyword>
<accession>A0AA38WYQ2</accession>
<reference evidence="1" key="1">
    <citation type="submission" date="2022-10" db="EMBL/GenBank/DDBJ databases">
        <title>Culturing micro-colonial fungi from biological soil crusts in the Mojave desert and describing Neophaeococcomyces mojavensis, and introducing the new genera and species Taxawa tesnikishii.</title>
        <authorList>
            <person name="Kurbessoian T."/>
            <person name="Stajich J.E."/>
        </authorList>
    </citation>
    <scope>NUCLEOTIDE SEQUENCE</scope>
    <source>
        <strain evidence="1">TK_41</strain>
    </source>
</reference>
<sequence>MKTVVHVENDEVNATTEDMKTTRNANNTNIPNLLDALEMKKAIWITIYRDFEDFEWDVKNTMVSAFASFKNGAFKYMMDNYDLTPGKCLLALLASPVLDTREKRAVLGVRLDMWKIFAMLDDKGGTSRKEIQNKIKPALEKWSAVVAADIFERGGVPIGSNADKVAIKMRDDHNAGKKKDSHDDNTGIGASAIEELEHSPENVNVHTLKVHTLNVHNINAHTIQVNKIKADNVNLQPTQPETVDFPDDDAFALRVRSLDAHTVKAYVVTAHTINAHTINAKVVCARAEEDE</sequence>
<dbReference type="EMBL" id="JAPDRK010000021">
    <property type="protein sequence ID" value="KAJ9603573.1"/>
    <property type="molecule type" value="Genomic_DNA"/>
</dbReference>
<protein>
    <submittedName>
        <fullName evidence="1">Uncharacterized protein</fullName>
    </submittedName>
</protein>
<dbReference type="AlphaFoldDB" id="A0AA38WYQ2"/>
<proteinExistence type="predicted"/>
<dbReference type="Proteomes" id="UP001172673">
    <property type="component" value="Unassembled WGS sequence"/>
</dbReference>
<gene>
    <name evidence="1" type="ORF">H2200_011759</name>
</gene>
<comment type="caution">
    <text evidence="1">The sequence shown here is derived from an EMBL/GenBank/DDBJ whole genome shotgun (WGS) entry which is preliminary data.</text>
</comment>
<evidence type="ECO:0000313" key="1">
    <source>
        <dbReference type="EMBL" id="KAJ9603573.1"/>
    </source>
</evidence>
<evidence type="ECO:0000313" key="2">
    <source>
        <dbReference type="Proteomes" id="UP001172673"/>
    </source>
</evidence>